<proteinExistence type="inferred from homology"/>
<evidence type="ECO:0000256" key="1">
    <source>
        <dbReference type="ARBA" id="ARBA00004123"/>
    </source>
</evidence>
<dbReference type="GO" id="GO:0005634">
    <property type="term" value="C:nucleus"/>
    <property type="evidence" value="ECO:0007669"/>
    <property type="project" value="UniProtKB-SubCell"/>
</dbReference>
<name>A0AAV1A125_VICFA</name>
<dbReference type="Pfam" id="PF15699">
    <property type="entry name" value="NPR1_interact"/>
    <property type="match status" value="1"/>
</dbReference>
<protein>
    <recommendedName>
        <fullName evidence="6">NIM1-interacting protein</fullName>
    </recommendedName>
</protein>
<dbReference type="EMBL" id="OX451738">
    <property type="protein sequence ID" value="CAI8603664.1"/>
    <property type="molecule type" value="Genomic_DNA"/>
</dbReference>
<evidence type="ECO:0000256" key="2">
    <source>
        <dbReference type="ARBA" id="ARBA00009937"/>
    </source>
</evidence>
<keyword evidence="5" id="KW-1185">Reference proteome</keyword>
<accession>A0AAV1A125</accession>
<dbReference type="InterPro" id="IPR031425">
    <property type="entry name" value="NPR1/NH1-interacting"/>
</dbReference>
<gene>
    <name evidence="4" type="ORF">VFH_III096640</name>
</gene>
<comment type="subcellular location">
    <subcellularLocation>
        <location evidence="1">Nucleus</location>
    </subcellularLocation>
</comment>
<evidence type="ECO:0000313" key="4">
    <source>
        <dbReference type="EMBL" id="CAI8603664.1"/>
    </source>
</evidence>
<reference evidence="4 5" key="1">
    <citation type="submission" date="2023-01" db="EMBL/GenBank/DDBJ databases">
        <authorList>
            <person name="Kreplak J."/>
        </authorList>
    </citation>
    <scope>NUCLEOTIDE SEQUENCE [LARGE SCALE GENOMIC DNA]</scope>
</reference>
<evidence type="ECO:0008006" key="6">
    <source>
        <dbReference type="Google" id="ProtNLM"/>
    </source>
</evidence>
<keyword evidence="3" id="KW-0539">Nucleus</keyword>
<evidence type="ECO:0000313" key="5">
    <source>
        <dbReference type="Proteomes" id="UP001157006"/>
    </source>
</evidence>
<organism evidence="4 5">
    <name type="scientific">Vicia faba</name>
    <name type="common">Broad bean</name>
    <name type="synonym">Faba vulgaris</name>
    <dbReference type="NCBI Taxonomy" id="3906"/>
    <lineage>
        <taxon>Eukaryota</taxon>
        <taxon>Viridiplantae</taxon>
        <taxon>Streptophyta</taxon>
        <taxon>Embryophyta</taxon>
        <taxon>Tracheophyta</taxon>
        <taxon>Spermatophyta</taxon>
        <taxon>Magnoliopsida</taxon>
        <taxon>eudicotyledons</taxon>
        <taxon>Gunneridae</taxon>
        <taxon>Pentapetalae</taxon>
        <taxon>rosids</taxon>
        <taxon>fabids</taxon>
        <taxon>Fabales</taxon>
        <taxon>Fabaceae</taxon>
        <taxon>Papilionoideae</taxon>
        <taxon>50 kb inversion clade</taxon>
        <taxon>NPAAA clade</taxon>
        <taxon>Hologalegina</taxon>
        <taxon>IRL clade</taxon>
        <taxon>Fabeae</taxon>
        <taxon>Vicia</taxon>
    </lineage>
</organism>
<evidence type="ECO:0000256" key="3">
    <source>
        <dbReference type="ARBA" id="ARBA00023242"/>
    </source>
</evidence>
<dbReference type="Proteomes" id="UP001157006">
    <property type="component" value="Chromosome 3"/>
</dbReference>
<sequence length="122" mass="14013">MEISGSSKKRKIICCDEEDEEKQKEDEAKMETFFALVRSMRKTRDRWKNKMNGDIKGQNGVVAAVWKPTFQLEDFAEEGADHSDHCRNRDARVGIFEGVSTKSNNKEDDAEKDIDLNLKLSL</sequence>
<dbReference type="AlphaFoldDB" id="A0AAV1A125"/>
<dbReference type="PANTHER" id="PTHR33669:SF14">
    <property type="entry name" value="NRR REPRESSOR HOMOLOG 3"/>
    <property type="match status" value="1"/>
</dbReference>
<dbReference type="PANTHER" id="PTHR33669">
    <property type="entry name" value="PROTEIN NEGATIVE REGULATOR OF RESISTANCE"/>
    <property type="match status" value="1"/>
</dbReference>
<dbReference type="GO" id="GO:0010112">
    <property type="term" value="P:regulation of systemic acquired resistance"/>
    <property type="evidence" value="ECO:0007669"/>
    <property type="project" value="InterPro"/>
</dbReference>
<comment type="similarity">
    <text evidence="2">Belongs to the NPR1-interactor family.</text>
</comment>